<dbReference type="Proteomes" id="UP001234989">
    <property type="component" value="Chromosome 6"/>
</dbReference>
<reference evidence="2" key="1">
    <citation type="submission" date="2023-08" db="EMBL/GenBank/DDBJ databases">
        <title>A de novo genome assembly of Solanum verrucosum Schlechtendal, a Mexican diploid species geographically isolated from the other diploid A-genome species in potato relatives.</title>
        <authorList>
            <person name="Hosaka K."/>
        </authorList>
    </citation>
    <scope>NUCLEOTIDE SEQUENCE</scope>
    <source>
        <tissue evidence="2">Young leaves</tissue>
    </source>
</reference>
<dbReference type="SUPFAM" id="SSF142535">
    <property type="entry name" value="AF0625-like"/>
    <property type="match status" value="2"/>
</dbReference>
<sequence>MMVPYINHFLQLSFCIVSVVVGLWELDGGGGLKMLVWEGLGLGGGDAVGDWSRNCFQQKILLGIGGGHYVPRHMDIVQKPTGDGMIASSSSASSLRSANLTELLKPESDAEASSLICLQKDGVWVGHLIAGYSLPMEDPGPSKSQANLEVGGTWKQAIRVAFDTTRAAFPQGEVLAHLDNKSFKGWQRNAIVGFLAEKNIKVGKPSDFC</sequence>
<keyword evidence="1" id="KW-0732">Signal</keyword>
<dbReference type="GO" id="GO:0051499">
    <property type="term" value="F:D-aminoacyl-tRNA deacylase activity"/>
    <property type="evidence" value="ECO:0007669"/>
    <property type="project" value="InterPro"/>
</dbReference>
<dbReference type="Gene3D" id="3.40.50.10700">
    <property type="entry name" value="AF0625-like"/>
    <property type="match status" value="2"/>
</dbReference>
<dbReference type="AlphaFoldDB" id="A0AAF0TWK3"/>
<evidence type="ECO:0000256" key="1">
    <source>
        <dbReference type="SAM" id="SignalP"/>
    </source>
</evidence>
<organism evidence="2 3">
    <name type="scientific">Solanum verrucosum</name>
    <dbReference type="NCBI Taxonomy" id="315347"/>
    <lineage>
        <taxon>Eukaryota</taxon>
        <taxon>Viridiplantae</taxon>
        <taxon>Streptophyta</taxon>
        <taxon>Embryophyta</taxon>
        <taxon>Tracheophyta</taxon>
        <taxon>Spermatophyta</taxon>
        <taxon>Magnoliopsida</taxon>
        <taxon>eudicotyledons</taxon>
        <taxon>Gunneridae</taxon>
        <taxon>Pentapetalae</taxon>
        <taxon>asterids</taxon>
        <taxon>lamiids</taxon>
        <taxon>Solanales</taxon>
        <taxon>Solanaceae</taxon>
        <taxon>Solanoideae</taxon>
        <taxon>Solaneae</taxon>
        <taxon>Solanum</taxon>
    </lineage>
</organism>
<accession>A0AAF0TWK3</accession>
<gene>
    <name evidence="2" type="ORF">MTR67_028671</name>
</gene>
<protein>
    <recommendedName>
        <fullName evidence="4">D-aminoacyl-tRNA deacylase</fullName>
    </recommendedName>
</protein>
<proteinExistence type="predicted"/>
<dbReference type="PANTHER" id="PTHR34667:SF3">
    <property type="entry name" value="D-AMINOACYL-TRNA DEACYLASE-LIKE ISOFORM X1"/>
    <property type="match status" value="1"/>
</dbReference>
<feature type="chain" id="PRO_5042042284" description="D-aminoacyl-tRNA deacylase" evidence="1">
    <location>
        <begin position="23"/>
        <end position="209"/>
    </location>
</feature>
<evidence type="ECO:0008006" key="4">
    <source>
        <dbReference type="Google" id="ProtNLM"/>
    </source>
</evidence>
<dbReference type="PANTHER" id="PTHR34667">
    <property type="entry name" value="D-AMINOACYL-TRNA DEACYLASE"/>
    <property type="match status" value="1"/>
</dbReference>
<evidence type="ECO:0000313" key="2">
    <source>
        <dbReference type="EMBL" id="WMV35286.1"/>
    </source>
</evidence>
<dbReference type="EMBL" id="CP133617">
    <property type="protein sequence ID" value="WMV35286.1"/>
    <property type="molecule type" value="Genomic_DNA"/>
</dbReference>
<dbReference type="InterPro" id="IPR007508">
    <property type="entry name" value="DtdA"/>
</dbReference>
<keyword evidence="3" id="KW-1185">Reference proteome</keyword>
<name>A0AAF0TWK3_SOLVR</name>
<feature type="signal peptide" evidence="1">
    <location>
        <begin position="1"/>
        <end position="22"/>
    </location>
</feature>
<evidence type="ECO:0000313" key="3">
    <source>
        <dbReference type="Proteomes" id="UP001234989"/>
    </source>
</evidence>